<dbReference type="RefSeq" id="WP_130353198.1">
    <property type="nucleotide sequence ID" value="NZ_SGWY01000002.1"/>
</dbReference>
<feature type="region of interest" description="Disordered" evidence="1">
    <location>
        <begin position="101"/>
        <end position="168"/>
    </location>
</feature>
<feature type="compositionally biased region" description="Acidic residues" evidence="1">
    <location>
        <begin position="131"/>
        <end position="141"/>
    </location>
</feature>
<comment type="caution">
    <text evidence="3">The sequence shown here is derived from an EMBL/GenBank/DDBJ whole genome shotgun (WGS) entry which is preliminary data.</text>
</comment>
<evidence type="ECO:0000313" key="4">
    <source>
        <dbReference type="Proteomes" id="UP000293289"/>
    </source>
</evidence>
<protein>
    <submittedName>
        <fullName evidence="3">Uncharacterized protein</fullName>
    </submittedName>
</protein>
<keyword evidence="4" id="KW-1185">Reference proteome</keyword>
<keyword evidence="2" id="KW-0472">Membrane</keyword>
<organism evidence="3 4">
    <name type="scientific">Agromyces ramosus</name>
    <dbReference type="NCBI Taxonomy" id="33879"/>
    <lineage>
        <taxon>Bacteria</taxon>
        <taxon>Bacillati</taxon>
        <taxon>Actinomycetota</taxon>
        <taxon>Actinomycetes</taxon>
        <taxon>Micrococcales</taxon>
        <taxon>Microbacteriaceae</taxon>
        <taxon>Agromyces</taxon>
    </lineage>
</organism>
<dbReference type="Proteomes" id="UP000293289">
    <property type="component" value="Unassembled WGS sequence"/>
</dbReference>
<dbReference type="OrthoDB" id="5008032at2"/>
<keyword evidence="2" id="KW-0812">Transmembrane</keyword>
<reference evidence="3 4" key="1">
    <citation type="submission" date="2019-02" db="EMBL/GenBank/DDBJ databases">
        <title>Genomic Encyclopedia of Type Strains, Phase IV (KMG-IV): sequencing the most valuable type-strain genomes for metagenomic binning, comparative biology and taxonomic classification.</title>
        <authorList>
            <person name="Goeker M."/>
        </authorList>
    </citation>
    <scope>NUCLEOTIDE SEQUENCE [LARGE SCALE GENOMIC DNA]</scope>
    <source>
        <strain evidence="3 4">DSM 43045</strain>
    </source>
</reference>
<name>A0A4Q7MF28_9MICO</name>
<feature type="transmembrane region" description="Helical" evidence="2">
    <location>
        <begin position="12"/>
        <end position="32"/>
    </location>
</feature>
<accession>A0A4Q7MF28</accession>
<evidence type="ECO:0000313" key="3">
    <source>
        <dbReference type="EMBL" id="RZS66631.1"/>
    </source>
</evidence>
<sequence>MPTTPRRLALNLPLLVLWIAAVGVAAVGYWLVQRGNAAQAEFYTAGGTDPLELLSAQSTTTMGGLLLAAGVVGLLLALATHARARSAAILAANTVADAATHEPVASEDFDDLDDRLDEGDVLAERDRADADGEATDADADAAEPQRARDEAELEGGSETARETAANRV</sequence>
<evidence type="ECO:0000256" key="2">
    <source>
        <dbReference type="SAM" id="Phobius"/>
    </source>
</evidence>
<feature type="transmembrane region" description="Helical" evidence="2">
    <location>
        <begin position="60"/>
        <end position="79"/>
    </location>
</feature>
<evidence type="ECO:0000256" key="1">
    <source>
        <dbReference type="SAM" id="MobiDB-lite"/>
    </source>
</evidence>
<feature type="compositionally biased region" description="Acidic residues" evidence="1">
    <location>
        <begin position="105"/>
        <end position="121"/>
    </location>
</feature>
<dbReference type="AlphaFoldDB" id="A0A4Q7MF28"/>
<keyword evidence="2" id="KW-1133">Transmembrane helix</keyword>
<dbReference type="EMBL" id="SGWY01000002">
    <property type="protein sequence ID" value="RZS66631.1"/>
    <property type="molecule type" value="Genomic_DNA"/>
</dbReference>
<proteinExistence type="predicted"/>
<gene>
    <name evidence="3" type="ORF">EV187_2370</name>
</gene>